<dbReference type="InterPro" id="IPR029016">
    <property type="entry name" value="GAF-like_dom_sf"/>
</dbReference>
<dbReference type="InterPro" id="IPR003018">
    <property type="entry name" value="GAF"/>
</dbReference>
<proteinExistence type="predicted"/>
<name>A0ABP8E6M3_9MICO</name>
<accession>A0ABP8E6M3</accession>
<evidence type="ECO:0000313" key="2">
    <source>
        <dbReference type="EMBL" id="GAA4267870.1"/>
    </source>
</evidence>
<organism evidence="2 3">
    <name type="scientific">Frondihabitans peucedani</name>
    <dbReference type="NCBI Taxonomy" id="598626"/>
    <lineage>
        <taxon>Bacteria</taxon>
        <taxon>Bacillati</taxon>
        <taxon>Actinomycetota</taxon>
        <taxon>Actinomycetes</taxon>
        <taxon>Micrococcales</taxon>
        <taxon>Microbacteriaceae</taxon>
        <taxon>Frondihabitans</taxon>
    </lineage>
</organism>
<keyword evidence="3" id="KW-1185">Reference proteome</keyword>
<protein>
    <recommendedName>
        <fullName evidence="1">GAF domain-containing protein</fullName>
    </recommendedName>
</protein>
<dbReference type="Pfam" id="PF01590">
    <property type="entry name" value="GAF"/>
    <property type="match status" value="1"/>
</dbReference>
<feature type="domain" description="GAF" evidence="1">
    <location>
        <begin position="274"/>
        <end position="410"/>
    </location>
</feature>
<dbReference type="Proteomes" id="UP001501594">
    <property type="component" value="Unassembled WGS sequence"/>
</dbReference>
<dbReference type="Gene3D" id="3.30.450.40">
    <property type="match status" value="1"/>
</dbReference>
<dbReference type="PANTHER" id="PTHR43102">
    <property type="entry name" value="SLR1143 PROTEIN"/>
    <property type="match status" value="1"/>
</dbReference>
<dbReference type="SUPFAM" id="SSF52266">
    <property type="entry name" value="SGNH hydrolase"/>
    <property type="match status" value="1"/>
</dbReference>
<dbReference type="PANTHER" id="PTHR43102:SF2">
    <property type="entry name" value="GAF DOMAIN-CONTAINING PROTEIN"/>
    <property type="match status" value="1"/>
</dbReference>
<comment type="caution">
    <text evidence="2">The sequence shown here is derived from an EMBL/GenBank/DDBJ whole genome shotgun (WGS) entry which is preliminary data.</text>
</comment>
<gene>
    <name evidence="2" type="ORF">GCM10022256_34820</name>
</gene>
<evidence type="ECO:0000259" key="1">
    <source>
        <dbReference type="SMART" id="SM00065"/>
    </source>
</evidence>
<dbReference type="SUPFAM" id="SSF55781">
    <property type="entry name" value="GAF domain-like"/>
    <property type="match status" value="1"/>
</dbReference>
<sequence>MEIVVTTASLVPITRVVMNQKYRTLPRRANSVPRPVDGAHQSTPAKVSHSILLLGSDYAISWGVRTHALALPGHLARELPTRTGVGADIDVLSTAGMGMGDVETLVSDRDLQQYDAVVVLTGVGDAFTLAPTDRWESRVRGLIATLRSEMTPAAPILLVGTEAPSHVKICRTREDGLTDQWAHTLNALSSRICDDTPGAFYTEPTPVPATALDPVDLIRFKSPAAHRAWAASIARQLNVILDRPRPISAEKAEQPQDVSQRLTALNRLGILYTAPEARFTRVVRRARDLFGTEGAAFSLITDRHQWNKAMVGFDLSEVSIQESFCATTVQSGRPFVVEDAWADPRITFDTFVRFYAGFPIMAPDGTRVGALCVFDANPRSASTIDVGYLEELAAEIGRELAESPTVPTPAVA</sequence>
<dbReference type="EMBL" id="BAABAU010000012">
    <property type="protein sequence ID" value="GAA4267870.1"/>
    <property type="molecule type" value="Genomic_DNA"/>
</dbReference>
<dbReference type="SMART" id="SM00065">
    <property type="entry name" value="GAF"/>
    <property type="match status" value="1"/>
</dbReference>
<reference evidence="3" key="1">
    <citation type="journal article" date="2019" name="Int. J. Syst. Evol. Microbiol.">
        <title>The Global Catalogue of Microorganisms (GCM) 10K type strain sequencing project: providing services to taxonomists for standard genome sequencing and annotation.</title>
        <authorList>
            <consortium name="The Broad Institute Genomics Platform"/>
            <consortium name="The Broad Institute Genome Sequencing Center for Infectious Disease"/>
            <person name="Wu L."/>
            <person name="Ma J."/>
        </authorList>
    </citation>
    <scope>NUCLEOTIDE SEQUENCE [LARGE SCALE GENOMIC DNA]</scope>
    <source>
        <strain evidence="3">JCM 17442</strain>
    </source>
</reference>
<evidence type="ECO:0000313" key="3">
    <source>
        <dbReference type="Proteomes" id="UP001501594"/>
    </source>
</evidence>